<dbReference type="eggNOG" id="COG0619">
    <property type="taxonomic scope" value="Bacteria"/>
</dbReference>
<dbReference type="STRING" id="1322246.BN4_10380"/>
<reference evidence="8" key="2">
    <citation type="journal article" date="2013" name="Stand. Genomic Sci.">
        <title>Complete genome sequence of Desulfocapsa sulfexigens, a marine deltaproteobacterium specialized in disproportionating inorganic sulfur compounds.</title>
        <authorList>
            <person name="Finster K.W."/>
            <person name="Kjeldsen K.U."/>
            <person name="Kube M."/>
            <person name="Reinhardt R."/>
            <person name="Mussmann M."/>
            <person name="Amann R."/>
            <person name="Schreiber L."/>
        </authorList>
    </citation>
    <scope>NUCLEOTIDE SEQUENCE [LARGE SCALE GENOMIC DNA]</scope>
    <source>
        <strain evidence="8">DSM 10523 / SB164P1</strain>
    </source>
</reference>
<evidence type="ECO:0000256" key="6">
    <source>
        <dbReference type="SAM" id="Phobius"/>
    </source>
</evidence>
<evidence type="ECO:0000313" key="7">
    <source>
        <dbReference type="EMBL" id="CCH47618.1"/>
    </source>
</evidence>
<dbReference type="NCBIfam" id="TIGR02454">
    <property type="entry name" value="ECF_T_CbiQ"/>
    <property type="match status" value="1"/>
</dbReference>
<evidence type="ECO:0000256" key="2">
    <source>
        <dbReference type="ARBA" id="ARBA00022475"/>
    </source>
</evidence>
<dbReference type="InterPro" id="IPR003339">
    <property type="entry name" value="ABC/ECF_trnsptr_transmembrane"/>
</dbReference>
<evidence type="ECO:0000256" key="1">
    <source>
        <dbReference type="ARBA" id="ARBA00004651"/>
    </source>
</evidence>
<evidence type="ECO:0000256" key="5">
    <source>
        <dbReference type="ARBA" id="ARBA00023136"/>
    </source>
</evidence>
<feature type="transmembrane region" description="Helical" evidence="6">
    <location>
        <begin position="106"/>
        <end position="125"/>
    </location>
</feature>
<dbReference type="CDD" id="cd16914">
    <property type="entry name" value="EcfT"/>
    <property type="match status" value="1"/>
</dbReference>
<dbReference type="BioCyc" id="DPIE1322246:BN4_RS01970-MONOMER"/>
<dbReference type="EMBL" id="FO203427">
    <property type="protein sequence ID" value="CCH47618.1"/>
    <property type="molecule type" value="Genomic_DNA"/>
</dbReference>
<organism evidence="7 8">
    <name type="scientific">Pseudodesulfovibrio piezophilus (strain DSM 21447 / JCM 15486 / C1TLV30)</name>
    <name type="common">Desulfovibrio piezophilus</name>
    <dbReference type="NCBI Taxonomy" id="1322246"/>
    <lineage>
        <taxon>Bacteria</taxon>
        <taxon>Pseudomonadati</taxon>
        <taxon>Thermodesulfobacteriota</taxon>
        <taxon>Desulfovibrionia</taxon>
        <taxon>Desulfovibrionales</taxon>
        <taxon>Desulfovibrionaceae</taxon>
    </lineage>
</organism>
<comment type="subcellular location">
    <subcellularLocation>
        <location evidence="1">Cell membrane</location>
        <topology evidence="1">Multi-pass membrane protein</topology>
    </subcellularLocation>
</comment>
<dbReference type="GO" id="GO:0043190">
    <property type="term" value="C:ATP-binding cassette (ABC) transporter complex"/>
    <property type="evidence" value="ECO:0007669"/>
    <property type="project" value="InterPro"/>
</dbReference>
<dbReference type="InterPro" id="IPR051611">
    <property type="entry name" value="ECF_transporter_component"/>
</dbReference>
<keyword evidence="2" id="KW-1003">Cell membrane</keyword>
<dbReference type="AlphaFoldDB" id="M1WUM9"/>
<keyword evidence="4 6" id="KW-1133">Transmembrane helix</keyword>
<feature type="transmembrane region" description="Helical" evidence="6">
    <location>
        <begin position="233"/>
        <end position="255"/>
    </location>
</feature>
<dbReference type="PANTHER" id="PTHR34857:SF2">
    <property type="entry name" value="SLL0384 PROTEIN"/>
    <property type="match status" value="1"/>
</dbReference>
<feature type="transmembrane region" description="Helical" evidence="6">
    <location>
        <begin position="68"/>
        <end position="86"/>
    </location>
</feature>
<evidence type="ECO:0000313" key="8">
    <source>
        <dbReference type="Proteomes" id="UP000011724"/>
    </source>
</evidence>
<dbReference type="PATRIC" id="fig|879567.3.peg.392"/>
<dbReference type="RefSeq" id="WP_015413673.1">
    <property type="nucleotide sequence ID" value="NC_020409.1"/>
</dbReference>
<protein>
    <submittedName>
        <fullName evidence="7">Cobalt ABC transporter, inner membrane subunit CbiQ</fullName>
    </submittedName>
</protein>
<gene>
    <name evidence="7" type="ordered locus">BN4_10380</name>
</gene>
<sequence>MTIIGTNFESGQSPIHRLDPRIRIICASLLSIPTALVQSPLQALTALICGIVFMMVARLTISLVAKRLIIVNTFILFLWLLVPITTPGTPAFHIGPIVITAEGLKLSTLITLKSNAIVLILMALLGTIKIQDLGPALQRLRVPNKLCHILLFTYRYIFVIHHEYILMRQAMTARGFKPTTTSHTYKTYAWLVGMLLIKSWDRAERVHNAMKCRGFKGQFYTLSISRTSTRDSLFVIISLIAVSCILAIETFKGILL</sequence>
<dbReference type="PANTHER" id="PTHR34857">
    <property type="entry name" value="SLL0384 PROTEIN"/>
    <property type="match status" value="1"/>
</dbReference>
<accession>M1WUM9</accession>
<dbReference type="HOGENOM" id="CLU_056469_1_3_7"/>
<reference evidence="7 8" key="1">
    <citation type="journal article" date="2013" name="PLoS ONE">
        <title>The first genomic and proteomic characterization of a deep-sea sulfate reducer: insights into the piezophilic lifestyle of Desulfovibrio piezophilus.</title>
        <authorList>
            <person name="Pradel N."/>
            <person name="Ji B."/>
            <person name="Gimenez G."/>
            <person name="Talla E."/>
            <person name="Lenoble P."/>
            <person name="Garel M."/>
            <person name="Tamburini C."/>
            <person name="Fourquet P."/>
            <person name="Lebrun R."/>
            <person name="Bertin P."/>
            <person name="Denis Y."/>
            <person name="Pophillat M."/>
            <person name="Barbe V."/>
            <person name="Ollivier B."/>
            <person name="Dolla A."/>
        </authorList>
    </citation>
    <scope>NUCLEOTIDE SEQUENCE [LARGE SCALE GENOMIC DNA]</scope>
    <source>
        <strain evidence="8">DSM 10523 / SB164P1</strain>
    </source>
</reference>
<keyword evidence="5 6" id="KW-0472">Membrane</keyword>
<keyword evidence="3 6" id="KW-0812">Transmembrane</keyword>
<dbReference type="OrthoDB" id="4533at2"/>
<dbReference type="Pfam" id="PF02361">
    <property type="entry name" value="CbiQ"/>
    <property type="match status" value="1"/>
</dbReference>
<evidence type="ECO:0000256" key="3">
    <source>
        <dbReference type="ARBA" id="ARBA00022692"/>
    </source>
</evidence>
<proteinExistence type="predicted"/>
<keyword evidence="8" id="KW-1185">Reference proteome</keyword>
<dbReference type="InterPro" id="IPR012809">
    <property type="entry name" value="ECF_CbiQ"/>
</dbReference>
<dbReference type="GO" id="GO:0006824">
    <property type="term" value="P:cobalt ion transport"/>
    <property type="evidence" value="ECO:0007669"/>
    <property type="project" value="InterPro"/>
</dbReference>
<dbReference type="KEGG" id="dpi:BN4_10380"/>
<name>M1WUM9_PSEP2</name>
<feature type="transmembrane region" description="Helical" evidence="6">
    <location>
        <begin position="43"/>
        <end position="61"/>
    </location>
</feature>
<evidence type="ECO:0000256" key="4">
    <source>
        <dbReference type="ARBA" id="ARBA00022989"/>
    </source>
</evidence>
<dbReference type="Proteomes" id="UP000011724">
    <property type="component" value="Chromosome"/>
</dbReference>